<dbReference type="InterPro" id="IPR034683">
    <property type="entry name" value="IspD/TarI"/>
</dbReference>
<protein>
    <recommendedName>
        <fullName evidence="4 5">2-C-methyl-D-erythritol 2,4-cyclodiphosphate synthase</fullName>
        <shortName evidence="4">MECDP-synthase</shortName>
        <shortName evidence="4">MECPP-synthase</shortName>
        <shortName evidence="4">MECPS</shortName>
        <ecNumber evidence="4 5">4.6.1.12</ecNumber>
    </recommendedName>
</protein>
<evidence type="ECO:0000259" key="6">
    <source>
        <dbReference type="Pfam" id="PF02542"/>
    </source>
</evidence>
<dbReference type="PANTHER" id="PTHR43181:SF1">
    <property type="entry name" value="2-C-METHYL-D-ERYTHRITOL 2,4-CYCLODIPHOSPHATE SYNTHASE, CHLOROPLASTIC"/>
    <property type="match status" value="1"/>
</dbReference>
<keyword evidence="4 5" id="KW-0456">Lyase</keyword>
<comment type="function">
    <text evidence="4">Involved in the biosynthesis of isopentenyl diphosphate (IPP) and dimethylallyl diphosphate (DMAPP), two major building blocks of isoprenoid compounds. Catalyzes the conversion of 4-diphosphocytidyl-2-C-methyl-D-erythritol 2-phosphate (CDP-ME2P) to 2-C-methyl-D-erythritol 2,4-cyclodiphosphate (ME-CPP) with a corresponding release of cytidine 5-monophosphate (CMP).</text>
</comment>
<dbReference type="Pfam" id="PF01128">
    <property type="entry name" value="IspD"/>
    <property type="match status" value="1"/>
</dbReference>
<dbReference type="GO" id="GO:0070567">
    <property type="term" value="F:cytidylyltransferase activity"/>
    <property type="evidence" value="ECO:0007669"/>
    <property type="project" value="InterPro"/>
</dbReference>
<dbReference type="InterPro" id="IPR036571">
    <property type="entry name" value="MECDP_synthase_sf"/>
</dbReference>
<dbReference type="HOGENOM" id="CLU_042800_2_5_0"/>
<reference evidence="7 8" key="1">
    <citation type="submission" date="2011-11" db="EMBL/GenBank/DDBJ databases">
        <title>The Noncontiguous Finished genome of Jonquetella anthropi DSM 22815.</title>
        <authorList>
            <consortium name="US DOE Joint Genome Institute (JGI-PGF)"/>
            <person name="Lucas S."/>
            <person name="Copeland A."/>
            <person name="Lapidus A."/>
            <person name="Glavina del Rio T."/>
            <person name="Dalin E."/>
            <person name="Tice H."/>
            <person name="Bruce D."/>
            <person name="Goodwin L."/>
            <person name="Pitluck S."/>
            <person name="Peters L."/>
            <person name="Mikhailova N."/>
            <person name="Held B."/>
            <person name="Kyrpides N."/>
            <person name="Mavromatis K."/>
            <person name="Ivanova N."/>
            <person name="Markowitz V."/>
            <person name="Cheng J.-F."/>
            <person name="Hugenholtz P."/>
            <person name="Woyke T."/>
            <person name="Wu D."/>
            <person name="Gronow S."/>
            <person name="Wellnitz S."/>
            <person name="Brambilla E."/>
            <person name="Klenk H.-P."/>
            <person name="Eisen J.A."/>
        </authorList>
    </citation>
    <scope>NUCLEOTIDE SEQUENCE [LARGE SCALE GENOMIC DNA]</scope>
    <source>
        <strain evidence="7 8">DSM 22815</strain>
    </source>
</reference>
<dbReference type="GO" id="GO:0019288">
    <property type="term" value="P:isopentenyl diphosphate biosynthetic process, methylerythritol 4-phosphate pathway"/>
    <property type="evidence" value="ECO:0007669"/>
    <property type="project" value="UniProtKB-UniRule"/>
</dbReference>
<name>H0UJ58_9BACT</name>
<feature type="site" description="Transition state stabilizer" evidence="4">
    <location>
        <position position="351"/>
    </location>
</feature>
<dbReference type="eggNOG" id="COG1211">
    <property type="taxonomic scope" value="Bacteria"/>
</dbReference>
<feature type="binding site" evidence="4">
    <location>
        <position position="262"/>
    </location>
    <ligand>
        <name>a divalent metal cation</name>
        <dbReference type="ChEBI" id="CHEBI:60240"/>
    </ligand>
</feature>
<dbReference type="CDD" id="cd00554">
    <property type="entry name" value="MECDP_synthase"/>
    <property type="match status" value="1"/>
</dbReference>
<dbReference type="eggNOG" id="COG0245">
    <property type="taxonomic scope" value="Bacteria"/>
</dbReference>
<dbReference type="STRING" id="885272.JonanDRAFT_0373"/>
<proteinExistence type="inferred from homology"/>
<evidence type="ECO:0000313" key="7">
    <source>
        <dbReference type="EMBL" id="EHM12791.1"/>
    </source>
</evidence>
<feature type="domain" description="2-C-methyl-D-erythritol 2,4-cyclodiphosphate synthase" evidence="6">
    <location>
        <begin position="221"/>
        <end position="372"/>
    </location>
</feature>
<dbReference type="Gene3D" id="3.90.550.10">
    <property type="entry name" value="Spore Coat Polysaccharide Biosynthesis Protein SpsA, Chain A"/>
    <property type="match status" value="1"/>
</dbReference>
<evidence type="ECO:0000256" key="4">
    <source>
        <dbReference type="HAMAP-Rule" id="MF_00107"/>
    </source>
</evidence>
<dbReference type="NCBIfam" id="TIGR00151">
    <property type="entry name" value="ispF"/>
    <property type="match status" value="1"/>
</dbReference>
<feature type="binding site" evidence="4">
    <location>
        <begin position="276"/>
        <end position="278"/>
    </location>
    <ligand>
        <name>4-CDP-2-C-methyl-D-erythritol 2-phosphate</name>
        <dbReference type="ChEBI" id="CHEBI:57919"/>
    </ligand>
</feature>
<dbReference type="Proteomes" id="UP000003806">
    <property type="component" value="Chromosome"/>
</dbReference>
<feature type="binding site" evidence="4">
    <location>
        <position position="230"/>
    </location>
    <ligand>
        <name>a divalent metal cation</name>
        <dbReference type="ChEBI" id="CHEBI:60240"/>
    </ligand>
</feature>
<keyword evidence="4 5" id="KW-0414">Isoprene biosynthesis</keyword>
<evidence type="ECO:0000256" key="5">
    <source>
        <dbReference type="RuleBase" id="RU004395"/>
    </source>
</evidence>
<accession>H0UJ58</accession>
<comment type="subunit">
    <text evidence="4">Homotrimer.</text>
</comment>
<dbReference type="GO" id="GO:0008685">
    <property type="term" value="F:2-C-methyl-D-erythritol 2,4-cyclodiphosphate synthase activity"/>
    <property type="evidence" value="ECO:0007669"/>
    <property type="project" value="UniProtKB-UniRule"/>
</dbReference>
<dbReference type="InterPro" id="IPR003526">
    <property type="entry name" value="MECDP_synthase"/>
</dbReference>
<dbReference type="AlphaFoldDB" id="H0UJ58"/>
<evidence type="ECO:0000313" key="8">
    <source>
        <dbReference type="Proteomes" id="UP000003806"/>
    </source>
</evidence>
<dbReference type="UniPathway" id="UPA00056">
    <property type="reaction ID" value="UER00095"/>
</dbReference>
<feature type="site" description="Transition state stabilizer" evidence="4">
    <location>
        <position position="254"/>
    </location>
</feature>
<dbReference type="RefSeq" id="WP_008520279.1">
    <property type="nucleotide sequence ID" value="NZ_CM001376.1"/>
</dbReference>
<dbReference type="EMBL" id="CM001376">
    <property type="protein sequence ID" value="EHM12791.1"/>
    <property type="molecule type" value="Genomic_DNA"/>
</dbReference>
<comment type="catalytic activity">
    <reaction evidence="4 5">
        <text>4-CDP-2-C-methyl-D-erythritol 2-phosphate = 2-C-methyl-D-erythritol 2,4-cyclic diphosphate + CMP</text>
        <dbReference type="Rhea" id="RHEA:23864"/>
        <dbReference type="ChEBI" id="CHEBI:57919"/>
        <dbReference type="ChEBI" id="CHEBI:58483"/>
        <dbReference type="ChEBI" id="CHEBI:60377"/>
        <dbReference type="EC" id="4.6.1.12"/>
    </reaction>
</comment>
<dbReference type="PANTHER" id="PTHR43181">
    <property type="entry name" value="2-C-METHYL-D-ERYTHRITOL 2,4-CYCLODIPHOSPHATE SYNTHASE, CHLOROPLASTIC"/>
    <property type="match status" value="1"/>
</dbReference>
<dbReference type="GO" id="GO:0046872">
    <property type="term" value="F:metal ion binding"/>
    <property type="evidence" value="ECO:0007669"/>
    <property type="project" value="UniProtKB-KW"/>
</dbReference>
<dbReference type="Gene3D" id="3.30.1330.50">
    <property type="entry name" value="2-C-methyl-D-erythritol 2,4-cyclodiphosphate synthase"/>
    <property type="match status" value="1"/>
</dbReference>
<dbReference type="OrthoDB" id="9806837at2"/>
<dbReference type="HAMAP" id="MF_00107">
    <property type="entry name" value="IspF"/>
    <property type="match status" value="1"/>
</dbReference>
<evidence type="ECO:0000256" key="2">
    <source>
        <dbReference type="ARBA" id="ARBA00022695"/>
    </source>
</evidence>
<feature type="binding site" evidence="4">
    <location>
        <begin position="254"/>
        <end position="255"/>
    </location>
    <ligand>
        <name>4-CDP-2-C-methyl-D-erythritol 2-phosphate</name>
        <dbReference type="ChEBI" id="CHEBI:57919"/>
    </ligand>
</feature>
<comment type="caution">
    <text evidence="4">Lacks conserved residue(s) required for the propagation of feature annotation.</text>
</comment>
<comment type="cofactor">
    <cofactor evidence="4">
        <name>a divalent metal cation</name>
        <dbReference type="ChEBI" id="CHEBI:60240"/>
    </cofactor>
    <text evidence="4">Binds 1 divalent metal cation per subunit.</text>
</comment>
<keyword evidence="1" id="KW-0808">Transferase</keyword>
<gene>
    <name evidence="4" type="primary">ispF</name>
    <name evidence="7" type="ORF">JonanDRAFT_0373</name>
</gene>
<dbReference type="EC" id="4.6.1.12" evidence="4 5"/>
<dbReference type="CDD" id="cd02516">
    <property type="entry name" value="CDP-ME_synthetase"/>
    <property type="match status" value="1"/>
</dbReference>
<comment type="pathway">
    <text evidence="4">Isoprenoid biosynthesis; isopentenyl diphosphate biosynthesis via DXP pathway; isopentenyl diphosphate from 1-deoxy-D-xylulose 5-phosphate: step 4/6.</text>
</comment>
<feature type="binding site" evidence="4">
    <location>
        <position position="228"/>
    </location>
    <ligand>
        <name>a divalent metal cation</name>
        <dbReference type="ChEBI" id="CHEBI:60240"/>
    </ligand>
</feature>
<dbReference type="GO" id="GO:0016114">
    <property type="term" value="P:terpenoid biosynthetic process"/>
    <property type="evidence" value="ECO:0007669"/>
    <property type="project" value="InterPro"/>
</dbReference>
<evidence type="ECO:0000256" key="3">
    <source>
        <dbReference type="ARBA" id="ARBA00023268"/>
    </source>
</evidence>
<keyword evidence="3" id="KW-0511">Multifunctional enzyme</keyword>
<feature type="binding site" evidence="4">
    <location>
        <begin position="228"/>
        <end position="230"/>
    </location>
    <ligand>
        <name>4-CDP-2-C-methyl-D-erythritol 2-phosphate</name>
        <dbReference type="ChEBI" id="CHEBI:57919"/>
    </ligand>
</feature>
<keyword evidence="2" id="KW-0548">Nucleotidyltransferase</keyword>
<dbReference type="InterPro" id="IPR029044">
    <property type="entry name" value="Nucleotide-diphossugar_trans"/>
</dbReference>
<dbReference type="Pfam" id="PF02542">
    <property type="entry name" value="YgbB"/>
    <property type="match status" value="1"/>
</dbReference>
<sequence length="384" mass="40200">MRLTAAILAAGSGSRLGGVPKQFRLLAGRPLWHYSYETARAVCAKFDAEILLVLPPDAEEAFQTAEKLAPDARLIAGGTSRGESALKALQAARGELIALHDAARPFASPDLWEKLVEAAGNGRAAVPVLPVPDSLKRRAGSGWEPVSREGLFLTQTPQVFPRDELLRALTGRADAAGLTDEAQAWLEAGKELAAVDGEEKNAKITRPGDWELACRLAGPEIRTGIGYDVHPLTPDRPLVLAGVTVPSPLGLAGHSDADIISHVAADAVLSAAGLPDIGTLYPSSDEQYAGCRSMDLLADAVSRAEQAGWSVQFVSLVVTAQVPKLAPYGPAIRQALEKVLGDGKISVTFKSGESVGPVGEAQAMAAWAAATVARSGLRLPARPL</sequence>
<keyword evidence="4" id="KW-0479">Metal-binding</keyword>
<comment type="similarity">
    <text evidence="4 5">Belongs to the IspF family.</text>
</comment>
<organism evidence="7 8">
    <name type="scientific">Jonquetella anthropi DSM 22815</name>
    <dbReference type="NCBI Taxonomy" id="885272"/>
    <lineage>
        <taxon>Bacteria</taxon>
        <taxon>Thermotogati</taxon>
        <taxon>Synergistota</taxon>
        <taxon>Synergistia</taxon>
        <taxon>Synergistales</taxon>
        <taxon>Dethiosulfovibrionaceae</taxon>
        <taxon>Jonquetella</taxon>
    </lineage>
</organism>
<dbReference type="SUPFAM" id="SSF53448">
    <property type="entry name" value="Nucleotide-diphospho-sugar transferases"/>
    <property type="match status" value="1"/>
</dbReference>
<dbReference type="SUPFAM" id="SSF69765">
    <property type="entry name" value="IpsF-like"/>
    <property type="match status" value="1"/>
</dbReference>
<keyword evidence="8" id="KW-1185">Reference proteome</keyword>
<evidence type="ECO:0000256" key="1">
    <source>
        <dbReference type="ARBA" id="ARBA00022679"/>
    </source>
</evidence>